<protein>
    <recommendedName>
        <fullName evidence="7">Beta-glucanase</fullName>
    </recommendedName>
</protein>
<dbReference type="RefSeq" id="WP_136826854.1">
    <property type="nucleotide sequence ID" value="NZ_SWBP01000004.1"/>
</dbReference>
<evidence type="ECO:0000256" key="1">
    <source>
        <dbReference type="ARBA" id="ARBA00009865"/>
    </source>
</evidence>
<evidence type="ECO:0000256" key="3">
    <source>
        <dbReference type="ARBA" id="ARBA00023295"/>
    </source>
</evidence>
<proteinExistence type="inferred from homology"/>
<keyword evidence="6" id="KW-1185">Reference proteome</keyword>
<dbReference type="PANTHER" id="PTHR22925">
    <property type="entry name" value="GLYCOSYL HYDROLASE 43 FAMILY MEMBER"/>
    <property type="match status" value="1"/>
</dbReference>
<evidence type="ECO:0000313" key="5">
    <source>
        <dbReference type="EMBL" id="TKB96890.1"/>
    </source>
</evidence>
<evidence type="ECO:0000256" key="2">
    <source>
        <dbReference type="ARBA" id="ARBA00022801"/>
    </source>
</evidence>
<organism evidence="5 6">
    <name type="scientific">Pedobacter cryophilus</name>
    <dbReference type="NCBI Taxonomy" id="2571271"/>
    <lineage>
        <taxon>Bacteria</taxon>
        <taxon>Pseudomonadati</taxon>
        <taxon>Bacteroidota</taxon>
        <taxon>Sphingobacteriia</taxon>
        <taxon>Sphingobacteriales</taxon>
        <taxon>Sphingobacteriaceae</taxon>
        <taxon>Pedobacter</taxon>
    </lineage>
</organism>
<accession>A0A4V5NWY6</accession>
<name>A0A4V5NWY6_9SPHI</name>
<keyword evidence="2 4" id="KW-0378">Hydrolase</keyword>
<dbReference type="OrthoDB" id="273314at2"/>
<dbReference type="Proteomes" id="UP000308181">
    <property type="component" value="Unassembled WGS sequence"/>
</dbReference>
<comment type="caution">
    <text evidence="5">The sequence shown here is derived from an EMBL/GenBank/DDBJ whole genome shotgun (WGS) entry which is preliminary data.</text>
</comment>
<sequence>MRKNQGYILLLGIIIYFFSSYQAVAQQNKNNQFKPGLPWLDNNGIPINAHGGGVLFHKGTYYWYGEHKLPNKSEKEMADAGIHCYSSKDLLNWSDEGLVLSVNFDDPKSEIAYGCILERPKVIFNKKTKKFNAFFKFYPKGTGYLKGYIGVATADKPNGPFKFQHKFLGADSDFGSGDFSMFKDQDHTVYHLTVRKPDKTFVIGKLRDDYLFTVPKSYHLADGIEKHTEAPAVIFHNSKYYLIGSGSSGWEPNAARSYVTDAVTGKYTNLGNPVKGINPHNSLGPEKTFGGQISYIIKVQGKKDAYIAMIDVWKPNEPINGLYIWLPLTFKDGKPEIIWKDNWDLTIFK</sequence>
<dbReference type="Pfam" id="PF04616">
    <property type="entry name" value="Glyco_hydro_43"/>
    <property type="match status" value="1"/>
</dbReference>
<evidence type="ECO:0000313" key="6">
    <source>
        <dbReference type="Proteomes" id="UP000308181"/>
    </source>
</evidence>
<dbReference type="GO" id="GO:0004553">
    <property type="term" value="F:hydrolase activity, hydrolyzing O-glycosyl compounds"/>
    <property type="evidence" value="ECO:0007669"/>
    <property type="project" value="InterPro"/>
</dbReference>
<dbReference type="GO" id="GO:0005975">
    <property type="term" value="P:carbohydrate metabolic process"/>
    <property type="evidence" value="ECO:0007669"/>
    <property type="project" value="InterPro"/>
</dbReference>
<dbReference type="AlphaFoldDB" id="A0A4V5NWY6"/>
<evidence type="ECO:0008006" key="7">
    <source>
        <dbReference type="Google" id="ProtNLM"/>
    </source>
</evidence>
<gene>
    <name evidence="5" type="ORF">FA046_12500</name>
</gene>
<dbReference type="PANTHER" id="PTHR22925:SF3">
    <property type="entry name" value="GLYCOSYL HYDROLASE FAMILY PROTEIN 43"/>
    <property type="match status" value="1"/>
</dbReference>
<dbReference type="InterPro" id="IPR006710">
    <property type="entry name" value="Glyco_hydro_43"/>
</dbReference>
<comment type="similarity">
    <text evidence="1 4">Belongs to the glycosyl hydrolase 43 family.</text>
</comment>
<dbReference type="EMBL" id="SWBP01000004">
    <property type="protein sequence ID" value="TKB96890.1"/>
    <property type="molecule type" value="Genomic_DNA"/>
</dbReference>
<dbReference type="InterPro" id="IPR023296">
    <property type="entry name" value="Glyco_hydro_beta-prop_sf"/>
</dbReference>
<keyword evidence="3 4" id="KW-0326">Glycosidase</keyword>
<dbReference type="Gene3D" id="2.115.10.20">
    <property type="entry name" value="Glycosyl hydrolase domain, family 43"/>
    <property type="match status" value="1"/>
</dbReference>
<reference evidence="5 6" key="1">
    <citation type="submission" date="2019-04" db="EMBL/GenBank/DDBJ databases">
        <title>Pedobacter sp. AR-3-17 sp. nov., isolated from Arctic soil.</title>
        <authorList>
            <person name="Dahal R.H."/>
            <person name="Kim D.-U."/>
        </authorList>
    </citation>
    <scope>NUCLEOTIDE SEQUENCE [LARGE SCALE GENOMIC DNA]</scope>
    <source>
        <strain evidence="5 6">AR-3-17</strain>
    </source>
</reference>
<evidence type="ECO:0000256" key="4">
    <source>
        <dbReference type="RuleBase" id="RU361187"/>
    </source>
</evidence>
<dbReference type="SUPFAM" id="SSF75005">
    <property type="entry name" value="Arabinanase/levansucrase/invertase"/>
    <property type="match status" value="1"/>
</dbReference>